<feature type="transmembrane region" description="Helical" evidence="17">
    <location>
        <begin position="12"/>
        <end position="30"/>
    </location>
</feature>
<evidence type="ECO:0000256" key="8">
    <source>
        <dbReference type="ARBA" id="ARBA00022723"/>
    </source>
</evidence>
<keyword evidence="14" id="KW-0325">Glycoprotein</keyword>
<feature type="transmembrane region" description="Helical" evidence="17">
    <location>
        <begin position="437"/>
        <end position="459"/>
    </location>
</feature>
<gene>
    <name evidence="21" type="ORF">Agabi119p4_2279</name>
</gene>
<evidence type="ECO:0000256" key="11">
    <source>
        <dbReference type="ARBA" id="ARBA00022989"/>
    </source>
</evidence>
<dbReference type="InterPro" id="IPR053975">
    <property type="entry name" value="PFF1_C"/>
</dbReference>
<feature type="domain" description="Vacuolar membrane protease transmembrane" evidence="20">
    <location>
        <begin position="538"/>
        <end position="664"/>
    </location>
</feature>
<dbReference type="Proteomes" id="UP000629468">
    <property type="component" value="Unassembled WGS sequence"/>
</dbReference>
<dbReference type="EC" id="3.4.-.-" evidence="15"/>
<feature type="transmembrane region" description="Helical" evidence="17">
    <location>
        <begin position="640"/>
        <end position="662"/>
    </location>
</feature>
<dbReference type="GO" id="GO:0008235">
    <property type="term" value="F:metalloexopeptidase activity"/>
    <property type="evidence" value="ECO:0007669"/>
    <property type="project" value="InterPro"/>
</dbReference>
<dbReference type="InterPro" id="IPR048024">
    <property type="entry name" value="Fxna-like_M28_dom"/>
</dbReference>
<dbReference type="Gene3D" id="3.40.630.10">
    <property type="entry name" value="Zn peptidases"/>
    <property type="match status" value="1"/>
</dbReference>
<proteinExistence type="inferred from homology"/>
<dbReference type="EMBL" id="JABXXO010000003">
    <property type="protein sequence ID" value="KAF7782903.1"/>
    <property type="molecule type" value="Genomic_DNA"/>
</dbReference>
<evidence type="ECO:0000313" key="22">
    <source>
        <dbReference type="Proteomes" id="UP000629468"/>
    </source>
</evidence>
<evidence type="ECO:0000256" key="16">
    <source>
        <dbReference type="SAM" id="MobiDB-lite"/>
    </source>
</evidence>
<evidence type="ECO:0000256" key="9">
    <source>
        <dbReference type="ARBA" id="ARBA00022801"/>
    </source>
</evidence>
<keyword evidence="10 15" id="KW-0862">Zinc</keyword>
<dbReference type="Pfam" id="PF04389">
    <property type="entry name" value="Peptidase_M28"/>
    <property type="match status" value="1"/>
</dbReference>
<feature type="region of interest" description="Disordered" evidence="16">
    <location>
        <begin position="536"/>
        <end position="590"/>
    </location>
</feature>
<dbReference type="CDD" id="cd03875">
    <property type="entry name" value="M28_Fxna_like"/>
    <property type="match status" value="1"/>
</dbReference>
<name>A0A8H7F8Y1_AGABI</name>
<feature type="transmembrane region" description="Helical" evidence="17">
    <location>
        <begin position="668"/>
        <end position="688"/>
    </location>
</feature>
<evidence type="ECO:0000256" key="2">
    <source>
        <dbReference type="ARBA" id="ARBA00003273"/>
    </source>
</evidence>
<keyword evidence="9 15" id="KW-0378">Hydrolase</keyword>
<evidence type="ECO:0000256" key="5">
    <source>
        <dbReference type="ARBA" id="ARBA00022554"/>
    </source>
</evidence>
<evidence type="ECO:0000256" key="4">
    <source>
        <dbReference type="ARBA" id="ARBA00010918"/>
    </source>
</evidence>
<keyword evidence="8 15" id="KW-0479">Metal-binding</keyword>
<evidence type="ECO:0000259" key="18">
    <source>
        <dbReference type="Pfam" id="PF04389"/>
    </source>
</evidence>
<dbReference type="PANTHER" id="PTHR12147">
    <property type="entry name" value="METALLOPEPTIDASE M28 FAMILY MEMBER"/>
    <property type="match status" value="1"/>
</dbReference>
<dbReference type="PANTHER" id="PTHR12147:SF58">
    <property type="entry name" value="VACUOLAR MEMBRANE PROTEASE"/>
    <property type="match status" value="1"/>
</dbReference>
<protein>
    <recommendedName>
        <fullName evidence="15">Peptide hydrolase</fullName>
        <ecNumber evidence="15">3.4.-.-</ecNumber>
    </recommendedName>
</protein>
<dbReference type="InterPro" id="IPR007484">
    <property type="entry name" value="Peptidase_M28"/>
</dbReference>
<sequence>MRSVGPAFDVGSVTLTVLVSYVLVLFLVFWTDKLPDVSKNQEGLSLRNAYTDLHHIAARPHPYNSHANDHVRAFILDKVYSISSRYPHVRVLDDHRSNGSWATGDHGVYFEGTNVLVRIEGTDPRYRDQGGVLFSAHFDSVSTAPGVTDDGMGVATLLQLVEYLAENQAERTAIFNINNGEEDFLNGAHAFLQHPWSRIPDSFLNLEGASSGGRPMLFRATSSAVLRAFSSRNVPRPHANVLSADAFNRGAIRSETDYVVYTQGSHMQGLDLAFYKGRSKYHTKLDAIPYTDGHEKSLWSMMQAARGAGVALLNDQKAHDPDRYIPAVYFDLFGSRLVHFTLDSLYIFNILYLILSPLLLIGLLFVEAVIKASQRHHEAQDHQHLRPFILTRIFTDFRLIWRWAKFWVAIIVTVGIQAFLIFIFVKSNPYIIYSHPYIVLFCLTAVSFVTFTWTITFDLPPAEHDDPAESSEERQKETILFQCYTLSWILLLLSTIAIGKVHIGGIYIVTFWSCGVWFACALASMETVFSVRDVPNTRSHSRSRSHTRSSSRSSYRGRDETTERTPLTREQDSEHYGARDPYPENGHDNADQKVVKDGAVNWWPLQFLLVVPVPVVLSAHISNILMDSMSQTLADGSSKIFVYSAASLIGFILVLPVAPFSFRIHKGVGWTLLFFFLIFTLWATLWTFPFDADAPLKVFFQQSVQLEGAVSIRSSMDFTSSANATSGIIRSATTSLYGASEYLQNEVISHLPSASRKEVDCFKSHTKQGLMECNWRSGYDMLPEPGSASKSSLAGDPGTIDALDQTDFFRAKVTRTSSTTAEITVKGKNTRNCKIYFDNRPIVKYTVDGAVHGMQPPYGIHDKGIREVRLWSRDWDKSFVVNVEWRDYMGLGEGLEGRIACEWAEYASASAGVPGQGNDPSKGGFRSAKIPALEELLSFLPPWVVVSKAADGLVEAWETFEV</sequence>
<dbReference type="GO" id="GO:0006508">
    <property type="term" value="P:proteolysis"/>
    <property type="evidence" value="ECO:0007669"/>
    <property type="project" value="UniProtKB-KW"/>
</dbReference>
<comment type="cofactor">
    <cofactor evidence="1">
        <name>Zn(2+)</name>
        <dbReference type="ChEBI" id="CHEBI:29105"/>
    </cofactor>
</comment>
<evidence type="ECO:0000256" key="15">
    <source>
        <dbReference type="RuleBase" id="RU361240"/>
    </source>
</evidence>
<keyword evidence="6 15" id="KW-0645">Protease</keyword>
<dbReference type="Pfam" id="PF22251">
    <property type="entry name" value="PFF1_TM"/>
    <property type="match status" value="1"/>
</dbReference>
<keyword evidence="11 17" id="KW-1133">Transmembrane helix</keyword>
<reference evidence="21 22" key="1">
    <citation type="journal article" name="Sci. Rep.">
        <title>Telomere-to-telomere assembled and centromere annotated genomes of the two main subspecies of the button mushroom Agaricus bisporus reveal especially polymorphic chromosome ends.</title>
        <authorList>
            <person name="Sonnenberg A.S.M."/>
            <person name="Sedaghat-Telgerd N."/>
            <person name="Lavrijssen B."/>
            <person name="Ohm R.A."/>
            <person name="Hendrickx P.M."/>
            <person name="Scholtmeijer K."/>
            <person name="Baars J.J.P."/>
            <person name="van Peer A."/>
        </authorList>
    </citation>
    <scope>NUCLEOTIDE SEQUENCE [LARGE SCALE GENOMIC DNA]</scope>
    <source>
        <strain evidence="21 22">H119_p4</strain>
    </source>
</reference>
<feature type="transmembrane region" description="Helical" evidence="17">
    <location>
        <begin position="345"/>
        <end position="366"/>
    </location>
</feature>
<feature type="transmembrane region" description="Helical" evidence="17">
    <location>
        <begin position="406"/>
        <end position="425"/>
    </location>
</feature>
<evidence type="ECO:0000313" key="21">
    <source>
        <dbReference type="EMBL" id="KAF7782903.1"/>
    </source>
</evidence>
<comment type="subcellular location">
    <subcellularLocation>
        <location evidence="3">Vacuole membrane</location>
        <topology evidence="3">Multi-pass membrane protein</topology>
    </subcellularLocation>
</comment>
<dbReference type="Pfam" id="PF22250">
    <property type="entry name" value="PFF1_C"/>
    <property type="match status" value="1"/>
</dbReference>
<comment type="caution">
    <text evidence="21">The sequence shown here is derived from an EMBL/GenBank/DDBJ whole genome shotgun (WGS) entry which is preliminary data.</text>
</comment>
<keyword evidence="12" id="KW-0482">Metalloprotease</keyword>
<evidence type="ECO:0000256" key="3">
    <source>
        <dbReference type="ARBA" id="ARBA00004128"/>
    </source>
</evidence>
<feature type="compositionally biased region" description="Basic and acidic residues" evidence="16">
    <location>
        <begin position="556"/>
        <end position="590"/>
    </location>
</feature>
<evidence type="ECO:0000256" key="10">
    <source>
        <dbReference type="ARBA" id="ARBA00022833"/>
    </source>
</evidence>
<evidence type="ECO:0000259" key="19">
    <source>
        <dbReference type="Pfam" id="PF22250"/>
    </source>
</evidence>
<evidence type="ECO:0000256" key="12">
    <source>
        <dbReference type="ARBA" id="ARBA00023049"/>
    </source>
</evidence>
<dbReference type="InterPro" id="IPR045175">
    <property type="entry name" value="M28_fam"/>
</dbReference>
<evidence type="ECO:0000256" key="14">
    <source>
        <dbReference type="ARBA" id="ARBA00023180"/>
    </source>
</evidence>
<evidence type="ECO:0000256" key="13">
    <source>
        <dbReference type="ARBA" id="ARBA00023136"/>
    </source>
</evidence>
<feature type="transmembrane region" description="Helical" evidence="17">
    <location>
        <begin position="479"/>
        <end position="499"/>
    </location>
</feature>
<comment type="similarity">
    <text evidence="4 15">Belongs to the peptidase M28 family.</text>
</comment>
<feature type="domain" description="Vacuolar membrane protease C-terminal" evidence="19">
    <location>
        <begin position="696"/>
        <end position="955"/>
    </location>
</feature>
<evidence type="ECO:0000256" key="7">
    <source>
        <dbReference type="ARBA" id="ARBA00022692"/>
    </source>
</evidence>
<evidence type="ECO:0000256" key="1">
    <source>
        <dbReference type="ARBA" id="ARBA00001947"/>
    </source>
</evidence>
<comment type="function">
    <text evidence="2">May be involved in vacuolar sorting and osmoregulation.</text>
</comment>
<keyword evidence="5" id="KW-0926">Vacuole</keyword>
<dbReference type="GO" id="GO:0005774">
    <property type="term" value="C:vacuolar membrane"/>
    <property type="evidence" value="ECO:0007669"/>
    <property type="project" value="UniProtKB-SubCell"/>
</dbReference>
<dbReference type="SUPFAM" id="SSF53187">
    <property type="entry name" value="Zn-dependent exopeptidases"/>
    <property type="match status" value="1"/>
</dbReference>
<feature type="transmembrane region" description="Helical" evidence="17">
    <location>
        <begin position="602"/>
        <end position="619"/>
    </location>
</feature>
<feature type="compositionally biased region" description="Basic residues" evidence="16">
    <location>
        <begin position="539"/>
        <end position="549"/>
    </location>
</feature>
<evidence type="ECO:0000259" key="20">
    <source>
        <dbReference type="Pfam" id="PF22251"/>
    </source>
</evidence>
<accession>A0A8H7F8Y1</accession>
<dbReference type="InterPro" id="IPR053976">
    <property type="entry name" value="PFF1_TM"/>
</dbReference>
<dbReference type="AlphaFoldDB" id="A0A8H7F8Y1"/>
<keyword evidence="7 17" id="KW-0812">Transmembrane</keyword>
<evidence type="ECO:0000256" key="6">
    <source>
        <dbReference type="ARBA" id="ARBA00022670"/>
    </source>
</evidence>
<evidence type="ECO:0000256" key="17">
    <source>
        <dbReference type="SAM" id="Phobius"/>
    </source>
</evidence>
<dbReference type="GO" id="GO:0046872">
    <property type="term" value="F:metal ion binding"/>
    <property type="evidence" value="ECO:0007669"/>
    <property type="project" value="UniProtKB-KW"/>
</dbReference>
<keyword evidence="13 17" id="KW-0472">Membrane</keyword>
<feature type="domain" description="Peptidase M28" evidence="18">
    <location>
        <begin position="114"/>
        <end position="293"/>
    </location>
</feature>
<feature type="transmembrane region" description="Helical" evidence="17">
    <location>
        <begin position="506"/>
        <end position="525"/>
    </location>
</feature>
<organism evidence="21 22">
    <name type="scientific">Agaricus bisporus var. burnettii</name>
    <dbReference type="NCBI Taxonomy" id="192524"/>
    <lineage>
        <taxon>Eukaryota</taxon>
        <taxon>Fungi</taxon>
        <taxon>Dikarya</taxon>
        <taxon>Basidiomycota</taxon>
        <taxon>Agaricomycotina</taxon>
        <taxon>Agaricomycetes</taxon>
        <taxon>Agaricomycetidae</taxon>
        <taxon>Agaricales</taxon>
        <taxon>Agaricineae</taxon>
        <taxon>Agaricaceae</taxon>
        <taxon>Agaricus</taxon>
    </lineage>
</organism>